<keyword evidence="1 4" id="KW-0808">Transferase</keyword>
<evidence type="ECO:0000313" key="5">
    <source>
        <dbReference type="Proteomes" id="UP000199051"/>
    </source>
</evidence>
<dbReference type="PANTHER" id="PTHR43877:SF1">
    <property type="entry name" value="ACETYLTRANSFERASE"/>
    <property type="match status" value="1"/>
</dbReference>
<dbReference type="InterPro" id="IPR050832">
    <property type="entry name" value="Bact_Acetyltransf"/>
</dbReference>
<evidence type="ECO:0000256" key="2">
    <source>
        <dbReference type="ARBA" id="ARBA00023315"/>
    </source>
</evidence>
<proteinExistence type="predicted"/>
<dbReference type="InterPro" id="IPR000182">
    <property type="entry name" value="GNAT_dom"/>
</dbReference>
<dbReference type="EMBL" id="FOGI01000006">
    <property type="protein sequence ID" value="SER96604.1"/>
    <property type="molecule type" value="Genomic_DNA"/>
</dbReference>
<dbReference type="GO" id="GO:0016747">
    <property type="term" value="F:acyltransferase activity, transferring groups other than amino-acyl groups"/>
    <property type="evidence" value="ECO:0007669"/>
    <property type="project" value="InterPro"/>
</dbReference>
<evidence type="ECO:0000313" key="4">
    <source>
        <dbReference type="EMBL" id="SER96604.1"/>
    </source>
</evidence>
<organism evidence="4 5">
    <name type="scientific">Actinokineospora terrae</name>
    <dbReference type="NCBI Taxonomy" id="155974"/>
    <lineage>
        <taxon>Bacteria</taxon>
        <taxon>Bacillati</taxon>
        <taxon>Actinomycetota</taxon>
        <taxon>Actinomycetes</taxon>
        <taxon>Pseudonocardiales</taxon>
        <taxon>Pseudonocardiaceae</taxon>
        <taxon>Actinokineospora</taxon>
    </lineage>
</organism>
<dbReference type="InterPro" id="IPR016181">
    <property type="entry name" value="Acyl_CoA_acyltransferase"/>
</dbReference>
<accession>A0A1H9THZ1</accession>
<sequence>MFSPTTDNPRRAGIHYVLRMAEAAVRTAVPDDVAELARIQVSTWQTGFADLLPPDVLAGLDTAAAGEPLARVIEQGPAVVHVATEGPWVVGFCVTGPAPESESAAANDVPVPDAQTVALVGTLLVEPRWGRRGHAGRLLAAAGAAAAATGSTRGICWVPERNKSLVGFFRRAGWAPDGVVRTLDAGGQPLREVRMTGPLTLDLL</sequence>
<evidence type="ECO:0000259" key="3">
    <source>
        <dbReference type="PROSITE" id="PS51186"/>
    </source>
</evidence>
<evidence type="ECO:0000256" key="1">
    <source>
        <dbReference type="ARBA" id="ARBA00022679"/>
    </source>
</evidence>
<keyword evidence="5" id="KW-1185">Reference proteome</keyword>
<gene>
    <name evidence="4" type="ORF">SAMN04487818_106285</name>
</gene>
<feature type="domain" description="N-acetyltransferase" evidence="3">
    <location>
        <begin position="23"/>
        <end position="200"/>
    </location>
</feature>
<protein>
    <submittedName>
        <fullName evidence="4">Acetyltransferase (GNAT) domain-containing protein</fullName>
    </submittedName>
</protein>
<dbReference type="Gene3D" id="3.40.630.30">
    <property type="match status" value="1"/>
</dbReference>
<dbReference type="Proteomes" id="UP000199051">
    <property type="component" value="Unassembled WGS sequence"/>
</dbReference>
<dbReference type="PROSITE" id="PS51186">
    <property type="entry name" value="GNAT"/>
    <property type="match status" value="1"/>
</dbReference>
<keyword evidence="2" id="KW-0012">Acyltransferase</keyword>
<dbReference type="PANTHER" id="PTHR43877">
    <property type="entry name" value="AMINOALKYLPHOSPHONATE N-ACETYLTRANSFERASE-RELATED-RELATED"/>
    <property type="match status" value="1"/>
</dbReference>
<dbReference type="AlphaFoldDB" id="A0A1H9THZ1"/>
<dbReference type="Pfam" id="PF00583">
    <property type="entry name" value="Acetyltransf_1"/>
    <property type="match status" value="1"/>
</dbReference>
<dbReference type="STRING" id="155974.SAMN04487818_106285"/>
<name>A0A1H9THZ1_9PSEU</name>
<reference evidence="5" key="1">
    <citation type="submission" date="2016-10" db="EMBL/GenBank/DDBJ databases">
        <authorList>
            <person name="Varghese N."/>
            <person name="Submissions S."/>
        </authorList>
    </citation>
    <scope>NUCLEOTIDE SEQUENCE [LARGE SCALE GENOMIC DNA]</scope>
    <source>
        <strain evidence="5">DSM 44260</strain>
    </source>
</reference>
<dbReference type="SUPFAM" id="SSF55729">
    <property type="entry name" value="Acyl-CoA N-acyltransferases (Nat)"/>
    <property type="match status" value="1"/>
</dbReference>